<feature type="transmembrane region" description="Helical" evidence="8">
    <location>
        <begin position="230"/>
        <end position="248"/>
    </location>
</feature>
<accession>A0AA36D090</accession>
<sequence length="497" mass="57095">MLGPLKRILALLAFRVFAVYLVRSWFVPDEYFQSTEVAHHWLFGTGHLTWEWDVGLRSALHPLLCGVALLPAKIFNFLTPSMIFNLPRILHAFIFALGDLSFLNLAERLHINHASARYAFAMYLSNWFIFYCSPRTLANSLETALLLCALRWYPFPGIHPPKVTWPYMLLGALSIMIRPTAAVFWLIFGLSHLYHSTERKSALTTAILVVPSVLAATTLLDTLYYGRLTLSVYNFLSFNVLQGGSAYFGVHPWWWYFRDGFPALLHLQLLPVIHSFFSRQQTVTRLPLYAAMLYLAVHTCLPHKEHRFLLPALPLVLLYTGAFSHCRWIRVQRLVTTVIIAVNTALIFYFALWHQVGPFAAARFVSKDAAVISGQARVITLMPCFSLPEYAYFHDRLQTFRSLDCTPPVIAHNQTSVEGWKDEADAFYEDPRTWVNINRDMVGSMTHAVMYENIYQLLEPLLWELGFNQCSRHFHAHFLTSSRQDNFIVVACNNKLL</sequence>
<dbReference type="EMBL" id="CATQJA010002651">
    <property type="protein sequence ID" value="CAJ0577511.1"/>
    <property type="molecule type" value="Genomic_DNA"/>
</dbReference>
<comment type="subcellular location">
    <subcellularLocation>
        <location evidence="1 8">Endoplasmic reticulum membrane</location>
        <topology evidence="1 8">Multi-pass membrane protein</topology>
    </subcellularLocation>
</comment>
<dbReference type="AlphaFoldDB" id="A0AA36D090"/>
<dbReference type="PANTHER" id="PTHR22760">
    <property type="entry name" value="GLYCOSYLTRANSFERASE"/>
    <property type="match status" value="1"/>
</dbReference>
<protein>
    <recommendedName>
        <fullName evidence="8">Mannosyltransferase</fullName>
        <ecNumber evidence="8">2.4.1.-</ecNumber>
    </recommendedName>
</protein>
<dbReference type="GO" id="GO:0000026">
    <property type="term" value="F:alpha-1,2-mannosyltransferase activity"/>
    <property type="evidence" value="ECO:0007669"/>
    <property type="project" value="TreeGrafter"/>
</dbReference>
<organism evidence="9 10">
    <name type="scientific">Mesorhabditis spiculigera</name>
    <dbReference type="NCBI Taxonomy" id="96644"/>
    <lineage>
        <taxon>Eukaryota</taxon>
        <taxon>Metazoa</taxon>
        <taxon>Ecdysozoa</taxon>
        <taxon>Nematoda</taxon>
        <taxon>Chromadorea</taxon>
        <taxon>Rhabditida</taxon>
        <taxon>Rhabditina</taxon>
        <taxon>Rhabditomorpha</taxon>
        <taxon>Rhabditoidea</taxon>
        <taxon>Rhabditidae</taxon>
        <taxon>Mesorhabditinae</taxon>
        <taxon>Mesorhabditis</taxon>
    </lineage>
</organism>
<dbReference type="PANTHER" id="PTHR22760:SF4">
    <property type="entry name" value="GPI MANNOSYLTRANSFERASE 3"/>
    <property type="match status" value="1"/>
</dbReference>
<feature type="transmembrane region" description="Helical" evidence="8">
    <location>
        <begin position="165"/>
        <end position="190"/>
    </location>
</feature>
<dbReference type="InterPro" id="IPR005599">
    <property type="entry name" value="GPI_mannosylTrfase"/>
</dbReference>
<feature type="transmembrane region" description="Helical" evidence="8">
    <location>
        <begin position="202"/>
        <end position="224"/>
    </location>
</feature>
<dbReference type="GO" id="GO:0006506">
    <property type="term" value="P:GPI anchor biosynthetic process"/>
    <property type="evidence" value="ECO:0007669"/>
    <property type="project" value="TreeGrafter"/>
</dbReference>
<evidence type="ECO:0000313" key="10">
    <source>
        <dbReference type="Proteomes" id="UP001177023"/>
    </source>
</evidence>
<dbReference type="EC" id="2.4.1.-" evidence="8"/>
<evidence type="ECO:0000256" key="5">
    <source>
        <dbReference type="ARBA" id="ARBA00022824"/>
    </source>
</evidence>
<name>A0AA36D090_9BILA</name>
<reference evidence="9" key="1">
    <citation type="submission" date="2023-06" db="EMBL/GenBank/DDBJ databases">
        <authorList>
            <person name="Delattre M."/>
        </authorList>
    </citation>
    <scope>NUCLEOTIDE SEQUENCE</scope>
    <source>
        <strain evidence="9">AF72</strain>
    </source>
</reference>
<keyword evidence="6 8" id="KW-1133">Transmembrane helix</keyword>
<evidence type="ECO:0000256" key="1">
    <source>
        <dbReference type="ARBA" id="ARBA00004477"/>
    </source>
</evidence>
<dbReference type="Proteomes" id="UP001177023">
    <property type="component" value="Unassembled WGS sequence"/>
</dbReference>
<dbReference type="GO" id="GO:0005789">
    <property type="term" value="C:endoplasmic reticulum membrane"/>
    <property type="evidence" value="ECO:0007669"/>
    <property type="project" value="UniProtKB-SubCell"/>
</dbReference>
<comment type="similarity">
    <text evidence="8">Belongs to the glycosyltransferase 22 family.</text>
</comment>
<feature type="non-terminal residue" evidence="9">
    <location>
        <position position="1"/>
    </location>
</feature>
<gene>
    <name evidence="9" type="ORF">MSPICULIGERA_LOCUS15783</name>
</gene>
<evidence type="ECO:0000256" key="7">
    <source>
        <dbReference type="ARBA" id="ARBA00023136"/>
    </source>
</evidence>
<dbReference type="Pfam" id="PF03901">
    <property type="entry name" value="Glyco_transf_22"/>
    <property type="match status" value="1"/>
</dbReference>
<keyword evidence="4 8" id="KW-0812">Transmembrane</keyword>
<evidence type="ECO:0000256" key="6">
    <source>
        <dbReference type="ARBA" id="ARBA00022989"/>
    </source>
</evidence>
<evidence type="ECO:0000256" key="8">
    <source>
        <dbReference type="RuleBase" id="RU363075"/>
    </source>
</evidence>
<keyword evidence="2 8" id="KW-0328">Glycosyltransferase</keyword>
<comment type="caution">
    <text evidence="9">The sequence shown here is derived from an EMBL/GenBank/DDBJ whole genome shotgun (WGS) entry which is preliminary data.</text>
</comment>
<keyword evidence="7 8" id="KW-0472">Membrane</keyword>
<keyword evidence="3" id="KW-0808">Transferase</keyword>
<proteinExistence type="inferred from homology"/>
<keyword evidence="10" id="KW-1185">Reference proteome</keyword>
<evidence type="ECO:0000313" key="9">
    <source>
        <dbReference type="EMBL" id="CAJ0577511.1"/>
    </source>
</evidence>
<evidence type="ECO:0000256" key="2">
    <source>
        <dbReference type="ARBA" id="ARBA00022676"/>
    </source>
</evidence>
<feature type="transmembrane region" description="Helical" evidence="8">
    <location>
        <begin position="331"/>
        <end position="353"/>
    </location>
</feature>
<keyword evidence="5 8" id="KW-0256">Endoplasmic reticulum</keyword>
<evidence type="ECO:0000256" key="3">
    <source>
        <dbReference type="ARBA" id="ARBA00022679"/>
    </source>
</evidence>
<evidence type="ECO:0000256" key="4">
    <source>
        <dbReference type="ARBA" id="ARBA00022692"/>
    </source>
</evidence>
<feature type="transmembrane region" description="Helical" evidence="8">
    <location>
        <begin position="308"/>
        <end position="325"/>
    </location>
</feature>